<dbReference type="PRINTS" id="PR00455">
    <property type="entry name" value="HTHTETR"/>
</dbReference>
<dbReference type="PANTHER" id="PTHR30055">
    <property type="entry name" value="HTH-TYPE TRANSCRIPTIONAL REGULATOR RUTR"/>
    <property type="match status" value="1"/>
</dbReference>
<feature type="DNA-binding region" description="H-T-H motif" evidence="4">
    <location>
        <begin position="32"/>
        <end position="51"/>
    </location>
</feature>
<dbReference type="InterPro" id="IPR050109">
    <property type="entry name" value="HTH-type_TetR-like_transc_reg"/>
</dbReference>
<accession>A0A558DKN1</accession>
<dbReference type="EMBL" id="VJWX01000012">
    <property type="protein sequence ID" value="TVT61576.1"/>
    <property type="molecule type" value="Genomic_DNA"/>
</dbReference>
<proteinExistence type="predicted"/>
<dbReference type="InterPro" id="IPR009057">
    <property type="entry name" value="Homeodomain-like_sf"/>
</dbReference>
<gene>
    <name evidence="6" type="ORF">FNH05_02595</name>
</gene>
<evidence type="ECO:0000256" key="3">
    <source>
        <dbReference type="ARBA" id="ARBA00023163"/>
    </source>
</evidence>
<evidence type="ECO:0000256" key="4">
    <source>
        <dbReference type="PROSITE-ProRule" id="PRU00335"/>
    </source>
</evidence>
<dbReference type="PANTHER" id="PTHR30055:SF220">
    <property type="entry name" value="TETR-FAMILY REGULATORY PROTEIN"/>
    <property type="match status" value="1"/>
</dbReference>
<sequence length="194" mass="21029">MEDRAYHHGRLRGVLLDEAERALREHGVERLSLRDLARQAGVSHAAPRRHFADRQALLDALAETGFTRLADEARAAIDAAGTDHRARLLGAATAFVQFAIENAALLELMFSRKNGEPPAALREASTRLFTTMGTVIRDAQEAGTLPARDPERLQLLFAATLQGIAVLVTSGRAKPGQADMLVADAIDLFVSGQR</sequence>
<dbReference type="OrthoDB" id="3173376at2"/>
<dbReference type="Pfam" id="PF13305">
    <property type="entry name" value="TetR_C_33"/>
    <property type="match status" value="1"/>
</dbReference>
<dbReference type="InterPro" id="IPR025996">
    <property type="entry name" value="MT1864/Rv1816-like_C"/>
</dbReference>
<name>A0A558DKN1_9PSEU</name>
<dbReference type="SUPFAM" id="SSF46689">
    <property type="entry name" value="Homeodomain-like"/>
    <property type="match status" value="1"/>
</dbReference>
<dbReference type="GO" id="GO:0003700">
    <property type="term" value="F:DNA-binding transcription factor activity"/>
    <property type="evidence" value="ECO:0007669"/>
    <property type="project" value="TreeGrafter"/>
</dbReference>
<evidence type="ECO:0000259" key="5">
    <source>
        <dbReference type="PROSITE" id="PS50977"/>
    </source>
</evidence>
<dbReference type="GO" id="GO:0000976">
    <property type="term" value="F:transcription cis-regulatory region binding"/>
    <property type="evidence" value="ECO:0007669"/>
    <property type="project" value="TreeGrafter"/>
</dbReference>
<organism evidence="6 7">
    <name type="scientific">Amycolatopsis rhizosphaerae</name>
    <dbReference type="NCBI Taxonomy" id="2053003"/>
    <lineage>
        <taxon>Bacteria</taxon>
        <taxon>Bacillati</taxon>
        <taxon>Actinomycetota</taxon>
        <taxon>Actinomycetes</taxon>
        <taxon>Pseudonocardiales</taxon>
        <taxon>Pseudonocardiaceae</taxon>
        <taxon>Amycolatopsis</taxon>
    </lineage>
</organism>
<dbReference type="PROSITE" id="PS50977">
    <property type="entry name" value="HTH_TETR_2"/>
    <property type="match status" value="1"/>
</dbReference>
<dbReference type="Pfam" id="PF00440">
    <property type="entry name" value="TetR_N"/>
    <property type="match status" value="1"/>
</dbReference>
<dbReference type="InterPro" id="IPR036271">
    <property type="entry name" value="Tet_transcr_reg_TetR-rel_C_sf"/>
</dbReference>
<reference evidence="6 7" key="2">
    <citation type="submission" date="2019-08" db="EMBL/GenBank/DDBJ databases">
        <title>Amycolatopsis acidicola sp. nov., isolated from peat swamp forest soil.</title>
        <authorList>
            <person name="Srisuk N."/>
        </authorList>
    </citation>
    <scope>NUCLEOTIDE SEQUENCE [LARGE SCALE GENOMIC DNA]</scope>
    <source>
        <strain evidence="6 7">TBRC 6029</strain>
    </source>
</reference>
<protein>
    <submittedName>
        <fullName evidence="6">TetR/AcrR family transcriptional regulator</fullName>
    </submittedName>
</protein>
<evidence type="ECO:0000256" key="2">
    <source>
        <dbReference type="ARBA" id="ARBA00023125"/>
    </source>
</evidence>
<dbReference type="Proteomes" id="UP000320011">
    <property type="component" value="Unassembled WGS sequence"/>
</dbReference>
<evidence type="ECO:0000256" key="1">
    <source>
        <dbReference type="ARBA" id="ARBA00023015"/>
    </source>
</evidence>
<keyword evidence="7" id="KW-1185">Reference proteome</keyword>
<reference evidence="6 7" key="1">
    <citation type="submission" date="2019-07" db="EMBL/GenBank/DDBJ databases">
        <authorList>
            <person name="Duangmal K."/>
            <person name="Teo W.F.A."/>
        </authorList>
    </citation>
    <scope>NUCLEOTIDE SEQUENCE [LARGE SCALE GENOMIC DNA]</scope>
    <source>
        <strain evidence="6 7">TBRC 6029</strain>
    </source>
</reference>
<comment type="caution">
    <text evidence="6">The sequence shown here is derived from an EMBL/GenBank/DDBJ whole genome shotgun (WGS) entry which is preliminary data.</text>
</comment>
<keyword evidence="3" id="KW-0804">Transcription</keyword>
<dbReference type="InterPro" id="IPR001647">
    <property type="entry name" value="HTH_TetR"/>
</dbReference>
<evidence type="ECO:0000313" key="7">
    <source>
        <dbReference type="Proteomes" id="UP000320011"/>
    </source>
</evidence>
<dbReference type="AlphaFoldDB" id="A0A558DKN1"/>
<keyword evidence="1" id="KW-0805">Transcription regulation</keyword>
<evidence type="ECO:0000313" key="6">
    <source>
        <dbReference type="EMBL" id="TVT61576.1"/>
    </source>
</evidence>
<feature type="domain" description="HTH tetR-type" evidence="5">
    <location>
        <begin position="9"/>
        <end position="69"/>
    </location>
</feature>
<dbReference type="SUPFAM" id="SSF48498">
    <property type="entry name" value="Tetracyclin repressor-like, C-terminal domain"/>
    <property type="match status" value="1"/>
</dbReference>
<keyword evidence="2 4" id="KW-0238">DNA-binding</keyword>
<dbReference type="RefSeq" id="WP_144585631.1">
    <property type="nucleotide sequence ID" value="NZ_VJWX01000012.1"/>
</dbReference>
<dbReference type="Gene3D" id="1.10.357.10">
    <property type="entry name" value="Tetracycline Repressor, domain 2"/>
    <property type="match status" value="1"/>
</dbReference>